<evidence type="ECO:0000256" key="1">
    <source>
        <dbReference type="ARBA" id="ARBA00022553"/>
    </source>
</evidence>
<evidence type="ECO:0000256" key="3">
    <source>
        <dbReference type="ARBA" id="ARBA00023125"/>
    </source>
</evidence>
<dbReference type="PROSITE" id="PS50110">
    <property type="entry name" value="RESPONSE_REGULATORY"/>
    <property type="match status" value="1"/>
</dbReference>
<dbReference type="RefSeq" id="WP_007854815.1">
    <property type="nucleotide sequence ID" value="NZ_BQOA01000001.1"/>
</dbReference>
<dbReference type="Proteomes" id="UP001055104">
    <property type="component" value="Unassembled WGS sequence"/>
</dbReference>
<protein>
    <submittedName>
        <fullName evidence="8">DNA-binding response regulator</fullName>
    </submittedName>
    <submittedName>
        <fullName evidence="9">Response regulator transcription factor</fullName>
    </submittedName>
</protein>
<evidence type="ECO:0000313" key="17">
    <source>
        <dbReference type="Proteomes" id="UP001055104"/>
    </source>
</evidence>
<dbReference type="PANTHER" id="PTHR48111:SF40">
    <property type="entry name" value="PHOSPHATE REGULON TRANSCRIPTIONAL REGULATORY PROTEIN PHOB"/>
    <property type="match status" value="1"/>
</dbReference>
<dbReference type="Proteomes" id="UP001177934">
    <property type="component" value="Chromosome"/>
</dbReference>
<proteinExistence type="predicted"/>
<dbReference type="EMBL" id="BQOB01000001">
    <property type="protein sequence ID" value="GKH80452.1"/>
    <property type="molecule type" value="Genomic_DNA"/>
</dbReference>
<dbReference type="Proteomes" id="UP000441162">
    <property type="component" value="Unassembled WGS sequence"/>
</dbReference>
<organism evidence="8 17">
    <name type="scientific">Phocaeicola dorei</name>
    <dbReference type="NCBI Taxonomy" id="357276"/>
    <lineage>
        <taxon>Bacteria</taxon>
        <taxon>Pseudomonadati</taxon>
        <taxon>Bacteroidota</taxon>
        <taxon>Bacteroidia</taxon>
        <taxon>Bacteroidales</taxon>
        <taxon>Bacteroidaceae</taxon>
        <taxon>Phocaeicola</taxon>
    </lineage>
</organism>
<accession>A0A076IKR2</accession>
<evidence type="ECO:0000313" key="11">
    <source>
        <dbReference type="EMBL" id="KAA5401015.1"/>
    </source>
</evidence>
<reference evidence="8" key="3">
    <citation type="submission" date="2022-01" db="EMBL/GenBank/DDBJ databases">
        <title>Novel bile acid biosynthetic pathways are enriched in the microbiome of centenarians.</title>
        <authorList>
            <person name="Sato Y."/>
            <person name="Atarashi K."/>
            <person name="Plichta R.D."/>
            <person name="Arai Y."/>
            <person name="Sasajima S."/>
            <person name="Kearney M.S."/>
            <person name="Suda W."/>
            <person name="Takeshita K."/>
            <person name="Sasaki T."/>
            <person name="Okamoto S."/>
            <person name="Skelly N.A."/>
            <person name="Okamura Y."/>
            <person name="Vlamakis H."/>
            <person name="Li Y."/>
            <person name="Tanoue T."/>
            <person name="Takei H."/>
            <person name="Nittono H."/>
            <person name="Narushima S."/>
            <person name="Irie J."/>
            <person name="Itoh H."/>
            <person name="Moriya K."/>
            <person name="Sugiura Y."/>
            <person name="Suematsu M."/>
            <person name="Moritoki N."/>
            <person name="Shibata S."/>
            <person name="Littman R.D."/>
            <person name="Fischbach A.M."/>
            <person name="Uwamino Y."/>
            <person name="Inoue T."/>
            <person name="Honda A."/>
            <person name="Hattori M."/>
            <person name="Murai T."/>
            <person name="Xavier J.R."/>
            <person name="Hirose N."/>
            <person name="Honda K."/>
        </authorList>
    </citation>
    <scope>NUCLEOTIDE SEQUENCE</scope>
    <source>
        <strain evidence="8">CE91-St7</strain>
    </source>
</reference>
<evidence type="ECO:0000313" key="13">
    <source>
        <dbReference type="EMBL" id="WHX10327.1"/>
    </source>
</evidence>
<keyword evidence="3 5" id="KW-0238">DNA-binding</keyword>
<dbReference type="GO" id="GO:0006355">
    <property type="term" value="P:regulation of DNA-templated transcription"/>
    <property type="evidence" value="ECO:0007669"/>
    <property type="project" value="InterPro"/>
</dbReference>
<dbReference type="Gene3D" id="3.40.50.2300">
    <property type="match status" value="1"/>
</dbReference>
<dbReference type="GO" id="GO:0032993">
    <property type="term" value="C:protein-DNA complex"/>
    <property type="evidence" value="ECO:0007669"/>
    <property type="project" value="TreeGrafter"/>
</dbReference>
<dbReference type="EMBL" id="CP126056">
    <property type="protein sequence ID" value="WHX10327.1"/>
    <property type="molecule type" value="Genomic_DNA"/>
</dbReference>
<gene>
    <name evidence="8" type="ORF">CE91St7_13360</name>
    <name evidence="11" type="ORF">F2Y51_23665</name>
    <name evidence="10" type="ORF">F2Y58_23730</name>
    <name evidence="9" type="ORF">F2Z07_03185</name>
    <name evidence="12" type="ORF">KSU80_09115</name>
    <name evidence="13" type="ORF">QNN11_01920</name>
</gene>
<evidence type="ECO:0000313" key="8">
    <source>
        <dbReference type="EMBL" id="GKH80452.1"/>
    </source>
</evidence>
<dbReference type="CDD" id="cd00383">
    <property type="entry name" value="trans_reg_C"/>
    <property type="match status" value="1"/>
</dbReference>
<dbReference type="InterPro" id="IPR016032">
    <property type="entry name" value="Sig_transdc_resp-reg_C-effctor"/>
</dbReference>
<dbReference type="SUPFAM" id="SSF46894">
    <property type="entry name" value="C-terminal effector domain of the bipartite response regulators"/>
    <property type="match status" value="1"/>
</dbReference>
<dbReference type="SUPFAM" id="SSF52172">
    <property type="entry name" value="CheY-like"/>
    <property type="match status" value="1"/>
</dbReference>
<reference evidence="13" key="4">
    <citation type="journal article" date="2023" name="Nat. Commun.">
        <title>Identification of a novel Human Milk Oligosaccharides utilization cluster in the infant gut commensal Bacteroides dorei.</title>
        <authorList>
            <person name="Kijner S."/>
            <person name="Ennis D."/>
            <person name="Shmorak S."/>
            <person name="Florentin A."/>
            <person name="Yassour M."/>
        </authorList>
    </citation>
    <scope>NUCLEOTIDE SEQUENCE</scope>
    <source>
        <strain evidence="13">2</strain>
    </source>
</reference>
<dbReference type="PANTHER" id="PTHR48111">
    <property type="entry name" value="REGULATOR OF RPOS"/>
    <property type="match status" value="1"/>
</dbReference>
<evidence type="ECO:0000313" key="16">
    <source>
        <dbReference type="Proteomes" id="UP000481700"/>
    </source>
</evidence>
<evidence type="ECO:0000256" key="2">
    <source>
        <dbReference type="ARBA" id="ARBA00023012"/>
    </source>
</evidence>
<evidence type="ECO:0000313" key="9">
    <source>
        <dbReference type="EMBL" id="KAA5324056.1"/>
    </source>
</evidence>
<keyword evidence="2" id="KW-0902">Two-component regulatory system</keyword>
<keyword evidence="1 4" id="KW-0597">Phosphoprotein</keyword>
<feature type="domain" description="OmpR/PhoB-type" evidence="7">
    <location>
        <begin position="131"/>
        <end position="231"/>
    </location>
</feature>
<sequence>MIKLLLVEDDPTFSYIVKSGLQEIIGGYEVITAMNGKEGLKAWEEYHPDIIISDIDMPVMNGYQMVERIRETDGETPILFASALTSPKDVKEGYKLGVNNYVKKPFVPDELDAHIHAILKIKAGTKSRNENEHYKLGRFTLDAKHATLYNDETEEKKMLTVREAKILQLFCKNINETVERKAILSRFWDTEDDYFKSRSLDVFITKLRKLLKDEPRIELKNIRGVGYTLLLT</sequence>
<dbReference type="AlphaFoldDB" id="A0A076IKR2"/>
<dbReference type="EMBL" id="VVZA01000047">
    <property type="protein sequence ID" value="KAA5401015.1"/>
    <property type="molecule type" value="Genomic_DNA"/>
</dbReference>
<dbReference type="PROSITE" id="PS51755">
    <property type="entry name" value="OMPR_PHOB"/>
    <property type="match status" value="1"/>
</dbReference>
<evidence type="ECO:0000259" key="6">
    <source>
        <dbReference type="PROSITE" id="PS50110"/>
    </source>
</evidence>
<feature type="domain" description="Response regulatory" evidence="6">
    <location>
        <begin position="3"/>
        <end position="119"/>
    </location>
</feature>
<dbReference type="InterPro" id="IPR039420">
    <property type="entry name" value="WalR-like"/>
</dbReference>
<dbReference type="SMART" id="SM00862">
    <property type="entry name" value="Trans_reg_C"/>
    <property type="match status" value="1"/>
</dbReference>
<reference evidence="12" key="2">
    <citation type="submission" date="2021-06" db="EMBL/GenBank/DDBJ databases">
        <title>Collection of gut derived symbiotic bacterial strains cultured from healthy donors.</title>
        <authorList>
            <person name="Lin H."/>
            <person name="Littmann E."/>
            <person name="Pamer E.G."/>
        </authorList>
    </citation>
    <scope>NUCLEOTIDE SEQUENCE</scope>
    <source>
        <strain evidence="12">MSK.5.10</strain>
    </source>
</reference>
<dbReference type="Proteomes" id="UP000481700">
    <property type="component" value="Unassembled WGS sequence"/>
</dbReference>
<dbReference type="KEGG" id="bdo:EL88_00165"/>
<dbReference type="EMBL" id="VVYY01000043">
    <property type="protein sequence ID" value="KAA5391453.1"/>
    <property type="molecule type" value="Genomic_DNA"/>
</dbReference>
<evidence type="ECO:0000313" key="14">
    <source>
        <dbReference type="Proteomes" id="UP000441162"/>
    </source>
</evidence>
<dbReference type="Proteomes" id="UP000481616">
    <property type="component" value="Unassembled WGS sequence"/>
</dbReference>
<dbReference type="Gene3D" id="1.10.10.10">
    <property type="entry name" value="Winged helix-like DNA-binding domain superfamily/Winged helix DNA-binding domain"/>
    <property type="match status" value="1"/>
</dbReference>
<dbReference type="InterPro" id="IPR001867">
    <property type="entry name" value="OmpR/PhoB-type_DNA-bd"/>
</dbReference>
<evidence type="ECO:0000313" key="15">
    <source>
        <dbReference type="Proteomes" id="UP000481616"/>
    </source>
</evidence>
<evidence type="ECO:0000313" key="10">
    <source>
        <dbReference type="EMBL" id="KAA5391453.1"/>
    </source>
</evidence>
<dbReference type="Proteomes" id="UP000777173">
    <property type="component" value="Unassembled WGS sequence"/>
</dbReference>
<dbReference type="eggNOG" id="COG0745">
    <property type="taxonomic scope" value="Bacteria"/>
</dbReference>
<evidence type="ECO:0000259" key="7">
    <source>
        <dbReference type="PROSITE" id="PS51755"/>
    </source>
</evidence>
<dbReference type="GO" id="GO:0005829">
    <property type="term" value="C:cytosol"/>
    <property type="evidence" value="ECO:0007669"/>
    <property type="project" value="TreeGrafter"/>
</dbReference>
<dbReference type="GO" id="GO:0000976">
    <property type="term" value="F:transcription cis-regulatory region binding"/>
    <property type="evidence" value="ECO:0007669"/>
    <property type="project" value="TreeGrafter"/>
</dbReference>
<dbReference type="EMBL" id="VVZV01000002">
    <property type="protein sequence ID" value="KAA5324056.1"/>
    <property type="molecule type" value="Genomic_DNA"/>
</dbReference>
<dbReference type="SMART" id="SM00448">
    <property type="entry name" value="REC"/>
    <property type="match status" value="1"/>
</dbReference>
<evidence type="ECO:0000256" key="5">
    <source>
        <dbReference type="PROSITE-ProRule" id="PRU01091"/>
    </source>
</evidence>
<reference evidence="14 15" key="1">
    <citation type="journal article" date="2019" name="Nat. Med.">
        <title>A library of human gut bacterial isolates paired with longitudinal multiomics data enables mechanistic microbiome research.</title>
        <authorList>
            <person name="Poyet M."/>
            <person name="Groussin M."/>
            <person name="Gibbons S.M."/>
            <person name="Avila-Pacheco J."/>
            <person name="Jiang X."/>
            <person name="Kearney S.M."/>
            <person name="Perrotta A.R."/>
            <person name="Berdy B."/>
            <person name="Zhao S."/>
            <person name="Lieberman T.D."/>
            <person name="Swanson P.K."/>
            <person name="Smith M."/>
            <person name="Roesemann S."/>
            <person name="Alexander J.E."/>
            <person name="Rich S.A."/>
            <person name="Livny J."/>
            <person name="Vlamakis H."/>
            <person name="Clish C."/>
            <person name="Bullock K."/>
            <person name="Deik A."/>
            <person name="Scott J."/>
            <person name="Pierce K.A."/>
            <person name="Xavier R.J."/>
            <person name="Alm E.J."/>
        </authorList>
    </citation>
    <scope>NUCLEOTIDE SEQUENCE [LARGE SCALE GENOMIC DNA]</scope>
    <source>
        <strain evidence="10 15">BIOML-A1</strain>
        <strain evidence="9 16">BIOML-A25</strain>
        <strain evidence="11 14">BIOML-A4</strain>
    </source>
</reference>
<dbReference type="EMBL" id="JAHOAX010000006">
    <property type="protein sequence ID" value="MBV3123339.1"/>
    <property type="molecule type" value="Genomic_DNA"/>
</dbReference>
<feature type="modified residue" description="4-aspartylphosphate" evidence="4">
    <location>
        <position position="54"/>
    </location>
</feature>
<dbReference type="CDD" id="cd00156">
    <property type="entry name" value="REC"/>
    <property type="match status" value="1"/>
</dbReference>
<dbReference type="Pfam" id="PF00486">
    <property type="entry name" value="Trans_reg_C"/>
    <property type="match status" value="1"/>
</dbReference>
<dbReference type="Pfam" id="PF00072">
    <property type="entry name" value="Response_reg"/>
    <property type="match status" value="1"/>
</dbReference>
<feature type="DNA-binding region" description="OmpR/PhoB-type" evidence="5">
    <location>
        <begin position="131"/>
        <end position="231"/>
    </location>
</feature>
<evidence type="ECO:0000256" key="4">
    <source>
        <dbReference type="PROSITE-ProRule" id="PRU00169"/>
    </source>
</evidence>
<dbReference type="InterPro" id="IPR036388">
    <property type="entry name" value="WH-like_DNA-bd_sf"/>
</dbReference>
<dbReference type="InterPro" id="IPR011006">
    <property type="entry name" value="CheY-like_superfamily"/>
</dbReference>
<dbReference type="GO" id="GO:0000156">
    <property type="term" value="F:phosphorelay response regulator activity"/>
    <property type="evidence" value="ECO:0007669"/>
    <property type="project" value="TreeGrafter"/>
</dbReference>
<name>A0A076IKR2_9BACT</name>
<evidence type="ECO:0000313" key="12">
    <source>
        <dbReference type="EMBL" id="MBV3123339.1"/>
    </source>
</evidence>
<dbReference type="InterPro" id="IPR001789">
    <property type="entry name" value="Sig_transdc_resp-reg_receiver"/>
</dbReference>